<dbReference type="EMBL" id="JBHSNW010000029">
    <property type="protein sequence ID" value="MFC5821031.1"/>
    <property type="molecule type" value="Genomic_DNA"/>
</dbReference>
<keyword evidence="11" id="KW-1185">Reference proteome</keyword>
<evidence type="ECO:0000256" key="4">
    <source>
        <dbReference type="ARBA" id="ARBA00022837"/>
    </source>
</evidence>
<dbReference type="PANTHER" id="PTHR10030:SF37">
    <property type="entry name" value="ALPHA-L-FUCOSIDASE-RELATED"/>
    <property type="match status" value="1"/>
</dbReference>
<feature type="signal peptide" evidence="8">
    <location>
        <begin position="1"/>
        <end position="36"/>
    </location>
</feature>
<evidence type="ECO:0000256" key="6">
    <source>
        <dbReference type="ARBA" id="ARBA00023295"/>
    </source>
</evidence>
<dbReference type="Pfam" id="PF01120">
    <property type="entry name" value="Alpha_L_fucos"/>
    <property type="match status" value="1"/>
</dbReference>
<dbReference type="Proteomes" id="UP001596096">
    <property type="component" value="Unassembled WGS sequence"/>
</dbReference>
<evidence type="ECO:0000259" key="9">
    <source>
        <dbReference type="PROSITE" id="PS50022"/>
    </source>
</evidence>
<keyword evidence="5" id="KW-1015">Disulfide bond</keyword>
<keyword evidence="3" id="KW-0378">Hydrolase</keyword>
<evidence type="ECO:0000256" key="7">
    <source>
        <dbReference type="SAM" id="MobiDB-lite"/>
    </source>
</evidence>
<keyword evidence="4" id="KW-0106">Calcium</keyword>
<evidence type="ECO:0000313" key="11">
    <source>
        <dbReference type="Proteomes" id="UP001596096"/>
    </source>
</evidence>
<dbReference type="SMART" id="SM00607">
    <property type="entry name" value="FTP"/>
    <property type="match status" value="1"/>
</dbReference>
<sequence length="695" mass="74700">MFSHLIGAPLSRRHARRSAITALVMLATLVSGTAAAGPASAEENPVVGISDSDTHAQIIEKAARVTPTARQLAWQREELTGFIHFGPNTFTGREWGTGTEDPDVFQPSGLDTDQWAATFKEAGFKKVILTAKHHEGMLLFPSAYSSHGVASSSWMGGRGDVVRSFTDSAREHGLKVGFYLSPSDLYEAQPGRTFGNGSPKVTSTIPGGGGTGPSFTFQADDYNRLYMNTLYELLTKYGTIDEVWFDGADPTGGRQSYNFTDWFQMVRTLQPTAVMFGGPDVRWVGNELAYTTRASEWSVVPQLGTPDPDGPRNPTYGESADNIAGDDKLTTASDYLAWHPAECDGRLTGNYWFWNPNARPISLNALTDAYFNSVGRNCQLLLNVAPDRTGRFPAAEVTRMREFGDRIRSIFATDLTAAASAANDTGTSNTAGNGPGNVLDSDDGTAWQPAGTSGGLVLDLGSDKTFNVVNLQENIQVGQRVSSFAVDALEGTTWRQVTGATTIGYKRLLRLPAPVTTRKVRLRIISSRALPPAIATLGLYQDGPAEPDNLALNAPATQSSTHGSGAVAGRAVDGDTNGGFFAGSVTHTSDTPLDANPWWQVDLGSSKQVSKVNLWNRSDCCSDRLRQFYVFASDTPFTSADPRTTAAQSGVWHHFQSTAAGTSLSLPVGRTARYLRVQLVGSDRPLSLAEVQVFG</sequence>
<keyword evidence="1" id="KW-0479">Metal-binding</keyword>
<feature type="domain" description="F5/8 type C" evidence="9">
    <location>
        <begin position="532"/>
        <end position="695"/>
    </location>
</feature>
<name>A0ABW1C8H5_9ACTN</name>
<dbReference type="InterPro" id="IPR057739">
    <property type="entry name" value="Glyco_hydro_29_N"/>
</dbReference>
<evidence type="ECO:0000256" key="5">
    <source>
        <dbReference type="ARBA" id="ARBA00023157"/>
    </source>
</evidence>
<dbReference type="Pfam" id="PF22633">
    <property type="entry name" value="F5_F8_type_C_2"/>
    <property type="match status" value="1"/>
</dbReference>
<protein>
    <submittedName>
        <fullName evidence="10">Alpha-L-fucosidase</fullName>
    </submittedName>
</protein>
<dbReference type="SMART" id="SM00812">
    <property type="entry name" value="Alpha_L_fucos"/>
    <property type="match status" value="1"/>
</dbReference>
<dbReference type="InterPro" id="IPR000421">
    <property type="entry name" value="FA58C"/>
</dbReference>
<keyword evidence="6" id="KW-0326">Glycosidase</keyword>
<evidence type="ECO:0000256" key="1">
    <source>
        <dbReference type="ARBA" id="ARBA00022723"/>
    </source>
</evidence>
<dbReference type="InterPro" id="IPR000933">
    <property type="entry name" value="Glyco_hydro_29"/>
</dbReference>
<dbReference type="Pfam" id="PF00754">
    <property type="entry name" value="F5_F8_type_C"/>
    <property type="match status" value="1"/>
</dbReference>
<reference evidence="11" key="1">
    <citation type="journal article" date="2019" name="Int. J. Syst. Evol. Microbiol.">
        <title>The Global Catalogue of Microorganisms (GCM) 10K type strain sequencing project: providing services to taxonomists for standard genome sequencing and annotation.</title>
        <authorList>
            <consortium name="The Broad Institute Genomics Platform"/>
            <consortium name="The Broad Institute Genome Sequencing Center for Infectious Disease"/>
            <person name="Wu L."/>
            <person name="Ma J."/>
        </authorList>
    </citation>
    <scope>NUCLEOTIDE SEQUENCE [LARGE SCALE GENOMIC DNA]</scope>
    <source>
        <strain evidence="11">CGMCC 4.7106</strain>
    </source>
</reference>
<feature type="region of interest" description="Disordered" evidence="7">
    <location>
        <begin position="422"/>
        <end position="445"/>
    </location>
</feature>
<evidence type="ECO:0000256" key="3">
    <source>
        <dbReference type="ARBA" id="ARBA00022801"/>
    </source>
</evidence>
<proteinExistence type="predicted"/>
<comment type="caution">
    <text evidence="10">The sequence shown here is derived from an EMBL/GenBank/DDBJ whole genome shotgun (WGS) entry which is preliminary data.</text>
</comment>
<evidence type="ECO:0000256" key="2">
    <source>
        <dbReference type="ARBA" id="ARBA00022729"/>
    </source>
</evidence>
<dbReference type="PANTHER" id="PTHR10030">
    <property type="entry name" value="ALPHA-L-FUCOSIDASE"/>
    <property type="match status" value="1"/>
</dbReference>
<feature type="chain" id="PRO_5045928396" evidence="8">
    <location>
        <begin position="37"/>
        <end position="695"/>
    </location>
</feature>
<organism evidence="10 11">
    <name type="scientific">Nonomuraea harbinensis</name>
    <dbReference type="NCBI Taxonomy" id="1286938"/>
    <lineage>
        <taxon>Bacteria</taxon>
        <taxon>Bacillati</taxon>
        <taxon>Actinomycetota</taxon>
        <taxon>Actinomycetes</taxon>
        <taxon>Streptosporangiales</taxon>
        <taxon>Streptosporangiaceae</taxon>
        <taxon>Nonomuraea</taxon>
    </lineage>
</organism>
<evidence type="ECO:0000256" key="8">
    <source>
        <dbReference type="SAM" id="SignalP"/>
    </source>
</evidence>
<keyword evidence="2 8" id="KW-0732">Signal</keyword>
<dbReference type="InterPro" id="IPR006585">
    <property type="entry name" value="FTP1"/>
</dbReference>
<accession>A0ABW1C8H5</accession>
<dbReference type="RefSeq" id="WP_219546440.1">
    <property type="nucleotide sequence ID" value="NZ_JAHKRN010000024.1"/>
</dbReference>
<feature type="compositionally biased region" description="Low complexity" evidence="7">
    <location>
        <begin position="422"/>
        <end position="432"/>
    </location>
</feature>
<dbReference type="PROSITE" id="PS50022">
    <property type="entry name" value="FA58C_3"/>
    <property type="match status" value="1"/>
</dbReference>
<gene>
    <name evidence="10" type="ORF">ACFPUY_38555</name>
</gene>
<evidence type="ECO:0000313" key="10">
    <source>
        <dbReference type="EMBL" id="MFC5821031.1"/>
    </source>
</evidence>